<organism evidence="7 8">
    <name type="scientific">Nocardioides antri</name>
    <dbReference type="NCBI Taxonomy" id="2607659"/>
    <lineage>
        <taxon>Bacteria</taxon>
        <taxon>Bacillati</taxon>
        <taxon>Actinomycetota</taxon>
        <taxon>Actinomycetes</taxon>
        <taxon>Propionibacteriales</taxon>
        <taxon>Nocardioidaceae</taxon>
        <taxon>Nocardioides</taxon>
    </lineage>
</organism>
<name>A0A5B1M6M2_9ACTN</name>
<gene>
    <name evidence="7" type="ORF">F0U47_08390</name>
</gene>
<evidence type="ECO:0000256" key="6">
    <source>
        <dbReference type="SAM" id="Phobius"/>
    </source>
</evidence>
<evidence type="ECO:0000256" key="2">
    <source>
        <dbReference type="ARBA" id="ARBA00022475"/>
    </source>
</evidence>
<dbReference type="Pfam" id="PF13440">
    <property type="entry name" value="Polysacc_synt_3"/>
    <property type="match status" value="1"/>
</dbReference>
<comment type="subcellular location">
    <subcellularLocation>
        <location evidence="1">Cell membrane</location>
        <topology evidence="1">Multi-pass membrane protein</topology>
    </subcellularLocation>
</comment>
<dbReference type="PANTHER" id="PTHR30250">
    <property type="entry name" value="PST FAMILY PREDICTED COLANIC ACID TRANSPORTER"/>
    <property type="match status" value="1"/>
</dbReference>
<accession>A0A5B1M6M2</accession>
<dbReference type="AlphaFoldDB" id="A0A5B1M6M2"/>
<evidence type="ECO:0000256" key="1">
    <source>
        <dbReference type="ARBA" id="ARBA00004651"/>
    </source>
</evidence>
<dbReference type="InterPro" id="IPR050833">
    <property type="entry name" value="Poly_Biosynth_Transport"/>
</dbReference>
<evidence type="ECO:0000256" key="5">
    <source>
        <dbReference type="ARBA" id="ARBA00023136"/>
    </source>
</evidence>
<feature type="transmembrane region" description="Helical" evidence="6">
    <location>
        <begin position="79"/>
        <end position="104"/>
    </location>
</feature>
<evidence type="ECO:0000313" key="8">
    <source>
        <dbReference type="Proteomes" id="UP000324351"/>
    </source>
</evidence>
<keyword evidence="8" id="KW-1185">Reference proteome</keyword>
<dbReference type="EMBL" id="VUJW01000003">
    <property type="protein sequence ID" value="KAA1427477.1"/>
    <property type="molecule type" value="Genomic_DNA"/>
</dbReference>
<feature type="transmembrane region" description="Helical" evidence="6">
    <location>
        <begin position="322"/>
        <end position="343"/>
    </location>
</feature>
<reference evidence="7 8" key="1">
    <citation type="submission" date="2019-09" db="EMBL/GenBank/DDBJ databases">
        <title>Nocardioides panacisoli sp. nov., isolated from the soil of a ginseng field.</title>
        <authorList>
            <person name="Cho C."/>
        </authorList>
    </citation>
    <scope>NUCLEOTIDE SEQUENCE [LARGE SCALE GENOMIC DNA]</scope>
    <source>
        <strain evidence="7 8">BN140041</strain>
    </source>
</reference>
<feature type="transmembrane region" description="Helical" evidence="6">
    <location>
        <begin position="170"/>
        <end position="191"/>
    </location>
</feature>
<keyword evidence="2" id="KW-1003">Cell membrane</keyword>
<feature type="transmembrane region" description="Helical" evidence="6">
    <location>
        <begin position="350"/>
        <end position="371"/>
    </location>
</feature>
<feature type="transmembrane region" description="Helical" evidence="6">
    <location>
        <begin position="377"/>
        <end position="396"/>
    </location>
</feature>
<keyword evidence="3 6" id="KW-0812">Transmembrane</keyword>
<feature type="transmembrane region" description="Helical" evidence="6">
    <location>
        <begin position="283"/>
        <end position="302"/>
    </location>
</feature>
<protein>
    <submittedName>
        <fullName evidence="7">Oligosaccharide flippase family protein</fullName>
    </submittedName>
</protein>
<proteinExistence type="predicted"/>
<comment type="caution">
    <text evidence="7">The sequence shown here is derived from an EMBL/GenBank/DDBJ whole genome shotgun (WGS) entry which is preliminary data.</text>
</comment>
<evidence type="ECO:0000256" key="4">
    <source>
        <dbReference type="ARBA" id="ARBA00022989"/>
    </source>
</evidence>
<keyword evidence="4 6" id="KW-1133">Transmembrane helix</keyword>
<sequence>MSPRATSGTVSLTSVSQGLSSITNVAAVIAAAHSLTPANFGWFSLLLMVYTVGLGVLHALISVPAVAHPEEADAHPWRILGSALAVTMWGAGPCIAGAALAMALGSPIGTALMALAVSAPLLLLQSIGRYVAFARAQPRKAVALDALWLVLFAVALTVCLVQDWTGLFDITLAWAGTGALAALLLLVQYGWPSERPSLAWLKMRWEFSWRSLVGNVSATGGALVGSIAVAFVSNPVAVAAVRASMLLRRPGQVIQSAISTSVANDVARQQPDAAGLKRHQRRAMALSSGAALLNLLVLIYLPDPVGRAILGAVWPLIDPLRLPVGLVVLALASQAGVRAALLGCRQIQTIMVAEIVGTVLTIVALVVGAAIADAEGAIWGLVVGTAGISLTWWIAFVRFLRSIDVADDTIAAESP</sequence>
<evidence type="ECO:0000256" key="3">
    <source>
        <dbReference type="ARBA" id="ARBA00022692"/>
    </source>
</evidence>
<keyword evidence="5 6" id="KW-0472">Membrane</keyword>
<feature type="transmembrane region" description="Helical" evidence="6">
    <location>
        <begin position="144"/>
        <end position="164"/>
    </location>
</feature>
<evidence type="ECO:0000313" key="7">
    <source>
        <dbReference type="EMBL" id="KAA1427477.1"/>
    </source>
</evidence>
<dbReference type="Proteomes" id="UP000324351">
    <property type="component" value="Unassembled WGS sequence"/>
</dbReference>
<feature type="transmembrane region" description="Helical" evidence="6">
    <location>
        <begin position="40"/>
        <end position="67"/>
    </location>
</feature>
<reference evidence="7 8" key="2">
    <citation type="submission" date="2019-09" db="EMBL/GenBank/DDBJ databases">
        <authorList>
            <person name="Jin C."/>
        </authorList>
    </citation>
    <scope>NUCLEOTIDE SEQUENCE [LARGE SCALE GENOMIC DNA]</scope>
    <source>
        <strain evidence="7 8">BN140041</strain>
    </source>
</reference>
<dbReference type="GO" id="GO:0005886">
    <property type="term" value="C:plasma membrane"/>
    <property type="evidence" value="ECO:0007669"/>
    <property type="project" value="UniProtKB-SubCell"/>
</dbReference>
<feature type="transmembrane region" description="Helical" evidence="6">
    <location>
        <begin position="110"/>
        <end position="132"/>
    </location>
</feature>
<dbReference type="RefSeq" id="WP_149749842.1">
    <property type="nucleotide sequence ID" value="NZ_VUJW01000003.1"/>
</dbReference>
<dbReference type="PANTHER" id="PTHR30250:SF26">
    <property type="entry name" value="PSMA PROTEIN"/>
    <property type="match status" value="1"/>
</dbReference>